<evidence type="ECO:0000259" key="1">
    <source>
        <dbReference type="Pfam" id="PF18701"/>
    </source>
</evidence>
<feature type="non-terminal residue" evidence="2">
    <location>
        <position position="1"/>
    </location>
</feature>
<dbReference type="EMBL" id="GBRD01016170">
    <property type="protein sequence ID" value="JAG49656.1"/>
    <property type="molecule type" value="Transcribed_RNA"/>
</dbReference>
<dbReference type="PANTHER" id="PTHR47331:SF5">
    <property type="entry name" value="RIBONUCLEASE H"/>
    <property type="match status" value="1"/>
</dbReference>
<dbReference type="AlphaFoldDB" id="A0A0K8S8N8"/>
<protein>
    <recommendedName>
        <fullName evidence="1">DUF5641 domain-containing protein</fullName>
    </recommendedName>
</protein>
<evidence type="ECO:0000313" key="2">
    <source>
        <dbReference type="EMBL" id="JAG49656.1"/>
    </source>
</evidence>
<sequence>GLKVQETVFGWVICGASVEINQENSLSQDDLGCERIYEETTSRKALLEHSWARWSKEYLTSLQTRSKWKNKTANLKPMERVMVHDLNSPPFYWRLGRITKIIPGEVWTSQARRGRTIAGTIRRTLSQNL</sequence>
<dbReference type="Pfam" id="PF18701">
    <property type="entry name" value="DUF5641"/>
    <property type="match status" value="1"/>
</dbReference>
<dbReference type="InterPro" id="IPR040676">
    <property type="entry name" value="DUF5641"/>
</dbReference>
<reference evidence="2" key="1">
    <citation type="submission" date="2014-09" db="EMBL/GenBank/DDBJ databases">
        <authorList>
            <person name="Magalhaes I.L.F."/>
            <person name="Oliveira U."/>
            <person name="Santos F.R."/>
            <person name="Vidigal T.H.D.A."/>
            <person name="Brescovit A.D."/>
            <person name="Santos A.J."/>
        </authorList>
    </citation>
    <scope>NUCLEOTIDE SEQUENCE</scope>
</reference>
<proteinExistence type="predicted"/>
<feature type="domain" description="DUF5641" evidence="1">
    <location>
        <begin position="44"/>
        <end position="126"/>
    </location>
</feature>
<dbReference type="PANTHER" id="PTHR47331">
    <property type="entry name" value="PHD-TYPE DOMAIN-CONTAINING PROTEIN"/>
    <property type="match status" value="1"/>
</dbReference>
<accession>A0A0K8S8N8</accession>
<feature type="non-terminal residue" evidence="2">
    <location>
        <position position="129"/>
    </location>
</feature>
<organism evidence="2">
    <name type="scientific">Lygus hesperus</name>
    <name type="common">Western plant bug</name>
    <dbReference type="NCBI Taxonomy" id="30085"/>
    <lineage>
        <taxon>Eukaryota</taxon>
        <taxon>Metazoa</taxon>
        <taxon>Ecdysozoa</taxon>
        <taxon>Arthropoda</taxon>
        <taxon>Hexapoda</taxon>
        <taxon>Insecta</taxon>
        <taxon>Pterygota</taxon>
        <taxon>Neoptera</taxon>
        <taxon>Paraneoptera</taxon>
        <taxon>Hemiptera</taxon>
        <taxon>Heteroptera</taxon>
        <taxon>Panheteroptera</taxon>
        <taxon>Cimicomorpha</taxon>
        <taxon>Miridae</taxon>
        <taxon>Mirini</taxon>
        <taxon>Lygus</taxon>
    </lineage>
</organism>
<name>A0A0K8S8N8_LYGHE</name>